<evidence type="ECO:0008006" key="3">
    <source>
        <dbReference type="Google" id="ProtNLM"/>
    </source>
</evidence>
<accession>A0A8S1VJV9</accession>
<dbReference type="Pfam" id="PF05708">
    <property type="entry name" value="Peptidase_C92"/>
    <property type="match status" value="1"/>
</dbReference>
<dbReference type="OrthoDB" id="285745at2759"/>
<dbReference type="Proteomes" id="UP000689195">
    <property type="component" value="Unassembled WGS sequence"/>
</dbReference>
<dbReference type="InterPro" id="IPR024453">
    <property type="entry name" value="Peptidase_C92"/>
</dbReference>
<dbReference type="PANTHER" id="PTHR47112:SF1">
    <property type="entry name" value="PX DOMAIN-CONTAINING PROTEIN"/>
    <property type="match status" value="1"/>
</dbReference>
<name>A0A8S1VJV9_9CILI</name>
<evidence type="ECO:0000313" key="2">
    <source>
        <dbReference type="Proteomes" id="UP000689195"/>
    </source>
</evidence>
<sequence length="367" mass="43675">MQRSQSFSEIQSLNNQVKIEDLVQQSPNQIENQIKQQQYIFQASFANQTQICNTPLEKYNNSALGNTIIKQGLIYIKINTGSFKKSNIQLTIEKLVILEDKQWFMVFNLKYLAFNLIQCNKNSLRLIKIDFYKMNKVIFLRFNDEIEGKLWFQCLKMIEDKFKNFYQKLVIKDMYFGTNFVTQNEFLDWAETGDILLFETDHYLAKLQRVFTSSNFDHVGLIIRKQEHKEIIIVDVKNNIGVDFEFWSFFLKQNTQFKKICYRKLLNIDRGYINQRIQEFIDKVYGQEFQLNIMKLLQQQSDGLINKGYFCSELIAKAYKYCQLLPQKKASSQYWPVTFSKQLKLQNKAELSQPMMILLDNDINYQL</sequence>
<dbReference type="PANTHER" id="PTHR47112">
    <property type="entry name" value="PX DOMAIN-CONTAINING PROTEIN"/>
    <property type="match status" value="1"/>
</dbReference>
<evidence type="ECO:0000313" key="1">
    <source>
        <dbReference type="EMBL" id="CAD8177071.1"/>
    </source>
</evidence>
<proteinExistence type="predicted"/>
<gene>
    <name evidence="1" type="ORF">PPENT_87.1.T0670008</name>
</gene>
<keyword evidence="2" id="KW-1185">Reference proteome</keyword>
<reference evidence="1" key="1">
    <citation type="submission" date="2021-01" db="EMBL/GenBank/DDBJ databases">
        <authorList>
            <consortium name="Genoscope - CEA"/>
            <person name="William W."/>
        </authorList>
    </citation>
    <scope>NUCLEOTIDE SEQUENCE</scope>
</reference>
<dbReference type="EMBL" id="CAJJDO010000067">
    <property type="protein sequence ID" value="CAD8177071.1"/>
    <property type="molecule type" value="Genomic_DNA"/>
</dbReference>
<comment type="caution">
    <text evidence="1">The sequence shown here is derived from an EMBL/GenBank/DDBJ whole genome shotgun (WGS) entry which is preliminary data.</text>
</comment>
<protein>
    <recommendedName>
        <fullName evidence="3">PH domain-containing protein</fullName>
    </recommendedName>
</protein>
<dbReference type="AlphaFoldDB" id="A0A8S1VJV9"/>
<organism evidence="1 2">
    <name type="scientific">Paramecium pentaurelia</name>
    <dbReference type="NCBI Taxonomy" id="43138"/>
    <lineage>
        <taxon>Eukaryota</taxon>
        <taxon>Sar</taxon>
        <taxon>Alveolata</taxon>
        <taxon>Ciliophora</taxon>
        <taxon>Intramacronucleata</taxon>
        <taxon>Oligohymenophorea</taxon>
        <taxon>Peniculida</taxon>
        <taxon>Parameciidae</taxon>
        <taxon>Paramecium</taxon>
    </lineage>
</organism>